<comment type="subcellular location">
    <subcellularLocation>
        <location evidence="1">Membrane</location>
        <topology evidence="1">Multi-pass membrane protein</topology>
    </subcellularLocation>
</comment>
<feature type="transmembrane region" description="Helical" evidence="5">
    <location>
        <begin position="416"/>
        <end position="439"/>
    </location>
</feature>
<evidence type="ECO:0000256" key="1">
    <source>
        <dbReference type="ARBA" id="ARBA00004141"/>
    </source>
</evidence>
<dbReference type="InterPro" id="IPR036259">
    <property type="entry name" value="MFS_trans_sf"/>
</dbReference>
<dbReference type="Proteomes" id="UP000053660">
    <property type="component" value="Unassembled WGS sequence"/>
</dbReference>
<feature type="transmembrane region" description="Helical" evidence="5">
    <location>
        <begin position="34"/>
        <end position="61"/>
    </location>
</feature>
<dbReference type="PROSITE" id="PS50850">
    <property type="entry name" value="MFS"/>
    <property type="match status" value="1"/>
</dbReference>
<dbReference type="PROSITE" id="PS00217">
    <property type="entry name" value="SUGAR_TRANSPORT_2"/>
    <property type="match status" value="1"/>
</dbReference>
<feature type="transmembrane region" description="Helical" evidence="5">
    <location>
        <begin position="359"/>
        <end position="379"/>
    </location>
</feature>
<dbReference type="EMBL" id="KN552933">
    <property type="protein sequence ID" value="KHJ90531.1"/>
    <property type="molecule type" value="Genomic_DNA"/>
</dbReference>
<sequence>MASHSEDVEKQKQRLCEPFVEEKHIRNLDEFITLGWYCTIVLFSAEFMTLTSLSSMVYMVYAGISPRVTGCGSVSFNSTSEACESLSALREASNCVPSIEYQFKSINVEFDLLCENAHLVKNSISIQMVGVLVGALISGQLSDRYGRKLVLIVSLIGVSIFSVGTALVFTFMQFTVLRAVVGFFTGGLSAVQGVYLIENIPKHHRMWINTIVTWSPNFIIYPVIAYFCHDWRNLSLFTGAIALVATLNLCCLHESPRWLIHRGRIAEARAVLAHMRKLNRKTCEKEAEEIEAMLRHEQSVFDAKQKKRKNYSFYHLVCTWKYLIWTVTVCSGIVTASLVNYGLLFNMEKLSGSLYWNNTIFGVIRWVVNILVGAGDYFCKRCGRKFINFTAMAFIIGALAIICGLYVQGLQREQAWIIRYCTIGVTAMTSQASCFLFLVNWRFGRTLGELYIAKFMITNELFPTAVRNIAVSALSVASRIGTIVAPQLFYLADILPVLPYLVLLVLSFVDLICFQFFLPETKGTNLGDHMPPKTKRILYRKQSILEE</sequence>
<dbReference type="OrthoDB" id="5296287at2759"/>
<evidence type="ECO:0000256" key="5">
    <source>
        <dbReference type="SAM" id="Phobius"/>
    </source>
</evidence>
<keyword evidence="3 5" id="KW-1133">Transmembrane helix</keyword>
<dbReference type="PANTHER" id="PTHR24064">
    <property type="entry name" value="SOLUTE CARRIER FAMILY 22 MEMBER"/>
    <property type="match status" value="1"/>
</dbReference>
<dbReference type="InterPro" id="IPR020846">
    <property type="entry name" value="MFS_dom"/>
</dbReference>
<dbReference type="InterPro" id="IPR005828">
    <property type="entry name" value="MFS_sugar_transport-like"/>
</dbReference>
<dbReference type="Gene3D" id="1.20.1250.20">
    <property type="entry name" value="MFS general substrate transporter like domains"/>
    <property type="match status" value="1"/>
</dbReference>
<dbReference type="PROSITE" id="PS00216">
    <property type="entry name" value="SUGAR_TRANSPORT_1"/>
    <property type="match status" value="1"/>
</dbReference>
<feature type="transmembrane region" description="Helical" evidence="5">
    <location>
        <begin position="313"/>
        <end position="339"/>
    </location>
</feature>
<feature type="domain" description="Major facilitator superfamily (MFS) profile" evidence="6">
    <location>
        <begin position="40"/>
        <end position="522"/>
    </location>
</feature>
<feature type="transmembrane region" description="Helical" evidence="5">
    <location>
        <begin position="233"/>
        <end position="252"/>
    </location>
</feature>
<keyword evidence="4 5" id="KW-0472">Membrane</keyword>
<feature type="transmembrane region" description="Helical" evidence="5">
    <location>
        <begin position="497"/>
        <end position="518"/>
    </location>
</feature>
<proteinExistence type="predicted"/>
<reference evidence="7 8" key="1">
    <citation type="submission" date="2014-03" db="EMBL/GenBank/DDBJ databases">
        <title>Draft genome of the hookworm Oesophagostomum dentatum.</title>
        <authorList>
            <person name="Mitreva M."/>
        </authorList>
    </citation>
    <scope>NUCLEOTIDE SEQUENCE [LARGE SCALE GENOMIC DNA]</scope>
    <source>
        <strain evidence="7 8">OD-Hann</strain>
    </source>
</reference>
<evidence type="ECO:0000313" key="7">
    <source>
        <dbReference type="EMBL" id="KHJ90531.1"/>
    </source>
</evidence>
<feature type="transmembrane region" description="Helical" evidence="5">
    <location>
        <begin position="149"/>
        <end position="171"/>
    </location>
</feature>
<evidence type="ECO:0000313" key="8">
    <source>
        <dbReference type="Proteomes" id="UP000053660"/>
    </source>
</evidence>
<dbReference type="AlphaFoldDB" id="A0A0B1T2Z9"/>
<evidence type="ECO:0000256" key="3">
    <source>
        <dbReference type="ARBA" id="ARBA00022989"/>
    </source>
</evidence>
<feature type="transmembrane region" description="Helical" evidence="5">
    <location>
        <begin position="386"/>
        <end position="410"/>
    </location>
</feature>
<organism evidence="7 8">
    <name type="scientific">Oesophagostomum dentatum</name>
    <name type="common">Nodular worm</name>
    <dbReference type="NCBI Taxonomy" id="61180"/>
    <lineage>
        <taxon>Eukaryota</taxon>
        <taxon>Metazoa</taxon>
        <taxon>Ecdysozoa</taxon>
        <taxon>Nematoda</taxon>
        <taxon>Chromadorea</taxon>
        <taxon>Rhabditida</taxon>
        <taxon>Rhabditina</taxon>
        <taxon>Rhabditomorpha</taxon>
        <taxon>Strongyloidea</taxon>
        <taxon>Strongylidae</taxon>
        <taxon>Oesophagostomum</taxon>
    </lineage>
</organism>
<dbReference type="SUPFAM" id="SSF103473">
    <property type="entry name" value="MFS general substrate transporter"/>
    <property type="match status" value="1"/>
</dbReference>
<gene>
    <name evidence="7" type="ORF">OESDEN_09625</name>
</gene>
<dbReference type="GO" id="GO:0016020">
    <property type="term" value="C:membrane"/>
    <property type="evidence" value="ECO:0007669"/>
    <property type="project" value="UniProtKB-SubCell"/>
</dbReference>
<dbReference type="GO" id="GO:0022857">
    <property type="term" value="F:transmembrane transporter activity"/>
    <property type="evidence" value="ECO:0007669"/>
    <property type="project" value="InterPro"/>
</dbReference>
<evidence type="ECO:0000256" key="4">
    <source>
        <dbReference type="ARBA" id="ARBA00023136"/>
    </source>
</evidence>
<keyword evidence="2 5" id="KW-0812">Transmembrane</keyword>
<protein>
    <submittedName>
        <fullName evidence="7">Transporter, major facilitator family protein</fullName>
    </submittedName>
</protein>
<name>A0A0B1T2Z9_OESDE</name>
<feature type="transmembrane region" description="Helical" evidence="5">
    <location>
        <begin position="206"/>
        <end position="227"/>
    </location>
</feature>
<keyword evidence="8" id="KW-1185">Reference proteome</keyword>
<feature type="transmembrane region" description="Helical" evidence="5">
    <location>
        <begin position="177"/>
        <end position="197"/>
    </location>
</feature>
<evidence type="ECO:0000259" key="6">
    <source>
        <dbReference type="PROSITE" id="PS50850"/>
    </source>
</evidence>
<accession>A0A0B1T2Z9</accession>
<evidence type="ECO:0000256" key="2">
    <source>
        <dbReference type="ARBA" id="ARBA00022692"/>
    </source>
</evidence>
<dbReference type="InterPro" id="IPR005829">
    <property type="entry name" value="Sugar_transporter_CS"/>
</dbReference>
<dbReference type="Pfam" id="PF00083">
    <property type="entry name" value="Sugar_tr"/>
    <property type="match status" value="1"/>
</dbReference>